<dbReference type="KEGG" id="syw:SYNW1930"/>
<dbReference type="HOGENOM" id="CLU_3048834_0_0_3"/>
<organism evidence="2 3">
    <name type="scientific">Parasynechococcus marenigrum (strain WH8102)</name>
    <dbReference type="NCBI Taxonomy" id="84588"/>
    <lineage>
        <taxon>Bacteria</taxon>
        <taxon>Bacillati</taxon>
        <taxon>Cyanobacteriota</taxon>
        <taxon>Cyanophyceae</taxon>
        <taxon>Synechococcales</taxon>
        <taxon>Prochlorococcaceae</taxon>
        <taxon>Parasynechococcus</taxon>
        <taxon>Parasynechococcus marenigrum</taxon>
    </lineage>
</organism>
<accession>Q7U4Y3</accession>
<evidence type="ECO:0000313" key="3">
    <source>
        <dbReference type="Proteomes" id="UP000001422"/>
    </source>
</evidence>
<dbReference type="STRING" id="84588.SYNW1930"/>
<feature type="signal peptide" evidence="1">
    <location>
        <begin position="1"/>
        <end position="25"/>
    </location>
</feature>
<keyword evidence="1" id="KW-0732">Signal</keyword>
<dbReference type="EMBL" id="BX569694">
    <property type="protein sequence ID" value="CAE08445.1"/>
    <property type="molecule type" value="Genomic_DNA"/>
</dbReference>
<evidence type="ECO:0000313" key="2">
    <source>
        <dbReference type="EMBL" id="CAE08445.1"/>
    </source>
</evidence>
<sequence>MVINPISVALIVLIGALVVPSPSQAECQTNQTVSGQEICEEEDDTNGAYNLMER</sequence>
<evidence type="ECO:0000256" key="1">
    <source>
        <dbReference type="SAM" id="SignalP"/>
    </source>
</evidence>
<feature type="chain" id="PRO_5004291916" evidence="1">
    <location>
        <begin position="26"/>
        <end position="54"/>
    </location>
</feature>
<dbReference type="Proteomes" id="UP000001422">
    <property type="component" value="Chromosome"/>
</dbReference>
<gene>
    <name evidence="2" type="ordered locus">SYNW1930</name>
</gene>
<keyword evidence="3" id="KW-1185">Reference proteome</keyword>
<dbReference type="AlphaFoldDB" id="Q7U4Y3"/>
<reference evidence="2 3" key="1">
    <citation type="journal article" date="2003" name="Nature">
        <title>The genome of a motile marine Synechococcus.</title>
        <authorList>
            <person name="Palenik B."/>
            <person name="Brahamsha B."/>
            <person name="Larimer F."/>
            <person name="Land M."/>
            <person name="Hauser L."/>
            <person name="Chain P."/>
            <person name="Lamerdin J."/>
            <person name="Regala W."/>
            <person name="Allen E.A."/>
            <person name="McCarren J."/>
            <person name="Paulsen I."/>
            <person name="Dufresne A."/>
            <person name="Partensky F."/>
            <person name="Webb E."/>
            <person name="Waterbury J."/>
        </authorList>
    </citation>
    <scope>NUCLEOTIDE SEQUENCE [LARGE SCALE GENOMIC DNA]</scope>
    <source>
        <strain evidence="2 3">WH8102</strain>
    </source>
</reference>
<protein>
    <submittedName>
        <fullName evidence="2">Uncharacterized protein</fullName>
    </submittedName>
</protein>
<proteinExistence type="predicted"/>
<name>Q7U4Y3_PARMW</name>